<evidence type="ECO:0000256" key="1">
    <source>
        <dbReference type="SAM" id="Phobius"/>
    </source>
</evidence>
<gene>
    <name evidence="2" type="ORF">VSR33_00240</name>
</gene>
<proteinExistence type="predicted"/>
<protein>
    <submittedName>
        <fullName evidence="2">Type VI secretion system effector</fullName>
    </submittedName>
</protein>
<accession>A0ABU9S4I6</accession>
<keyword evidence="3" id="KW-1185">Reference proteome</keyword>
<feature type="transmembrane region" description="Helical" evidence="1">
    <location>
        <begin position="141"/>
        <end position="160"/>
    </location>
</feature>
<keyword evidence="1" id="KW-0472">Membrane</keyword>
<name>A0ABU9S4I6_9BURK</name>
<dbReference type="EMBL" id="JAYMRW010000001">
    <property type="protein sequence ID" value="MEM5445930.1"/>
    <property type="molecule type" value="Genomic_DNA"/>
</dbReference>
<dbReference type="RefSeq" id="WP_406951022.1">
    <property type="nucleotide sequence ID" value="NZ_JAYMRW010000001.1"/>
</dbReference>
<feature type="transmembrane region" description="Helical" evidence="1">
    <location>
        <begin position="172"/>
        <end position="191"/>
    </location>
</feature>
<organism evidence="2 3">
    <name type="scientific">Paraburkholderia guartelaensis</name>
    <dbReference type="NCBI Taxonomy" id="2546446"/>
    <lineage>
        <taxon>Bacteria</taxon>
        <taxon>Pseudomonadati</taxon>
        <taxon>Pseudomonadota</taxon>
        <taxon>Betaproteobacteria</taxon>
        <taxon>Burkholderiales</taxon>
        <taxon>Burkholderiaceae</taxon>
        <taxon>Paraburkholderia</taxon>
    </lineage>
</organism>
<keyword evidence="1" id="KW-1133">Transmembrane helix</keyword>
<sequence length="243" mass="27889">MTNIEPFRGAVLLRGTIANLKREKRSHDFILSQVQQHAVGATAVGAAALGMGAAGISLANMAMNTDEEAEWVEFELDGKQMQGWMWLMPMRNGDTVEIVAERIGDERYIAYAVKRDGDEIVAVYPHATVGRKAHYRYMTKLMLWSFFVIYSIVTICLYWGEKITNLEADLIFEGLSLIGGLALFGILFYRATRKMMGFVYMAEAIFRTYGWPDVENIDLRKTSREHRRENKLPNYGRLYFRYK</sequence>
<comment type="caution">
    <text evidence="2">The sequence shown here is derived from an EMBL/GenBank/DDBJ whole genome shotgun (WGS) entry which is preliminary data.</text>
</comment>
<evidence type="ECO:0000313" key="2">
    <source>
        <dbReference type="EMBL" id="MEM5445930.1"/>
    </source>
</evidence>
<evidence type="ECO:0000313" key="3">
    <source>
        <dbReference type="Proteomes" id="UP001390669"/>
    </source>
</evidence>
<dbReference type="Proteomes" id="UP001390669">
    <property type="component" value="Unassembled WGS sequence"/>
</dbReference>
<keyword evidence="1" id="KW-0812">Transmembrane</keyword>
<dbReference type="InterPro" id="IPR048130">
    <property type="entry name" value="T6SS_ExIF-like"/>
</dbReference>
<dbReference type="NCBIfam" id="NF041560">
    <property type="entry name" value="T6SS_Burk_ExIF"/>
    <property type="match status" value="1"/>
</dbReference>
<reference evidence="2 3" key="1">
    <citation type="submission" date="2024-01" db="EMBL/GenBank/DDBJ databases">
        <title>The diversity of rhizobia nodulating Mimosa spp. in eleven states of Brazil covering several biomes is determined by host plant, location, and edaphic factors.</title>
        <authorList>
            <person name="Rouws L."/>
            <person name="Barauna A."/>
            <person name="Beukes C."/>
            <person name="De Faria S.M."/>
            <person name="Gross E."/>
            <person name="Dos Reis Junior F.B."/>
            <person name="Simon M."/>
            <person name="Maluk M."/>
            <person name="Odee D.W."/>
            <person name="Kenicer G."/>
            <person name="Young J.P.W."/>
            <person name="Reis V.M."/>
            <person name="Zilli J."/>
            <person name="James E.K."/>
        </authorList>
    </citation>
    <scope>NUCLEOTIDE SEQUENCE [LARGE SCALE GENOMIC DNA]</scope>
    <source>
        <strain evidence="2 3">JPY164</strain>
    </source>
</reference>